<keyword evidence="5 7" id="KW-1133">Transmembrane helix</keyword>
<evidence type="ECO:0000313" key="10">
    <source>
        <dbReference type="Proteomes" id="UP000291301"/>
    </source>
</evidence>
<keyword evidence="2" id="KW-1003">Cell membrane</keyword>
<evidence type="ECO:0000259" key="8">
    <source>
        <dbReference type="Pfam" id="PF06808"/>
    </source>
</evidence>
<dbReference type="InterPro" id="IPR010656">
    <property type="entry name" value="DctM"/>
</dbReference>
<dbReference type="AlphaFoldDB" id="A0A4R0PDM1"/>
<feature type="transmembrane region" description="Helical" evidence="7">
    <location>
        <begin position="172"/>
        <end position="193"/>
    </location>
</feature>
<accession>A0A4R0PDM1</accession>
<dbReference type="EMBL" id="SJST01000001">
    <property type="protein sequence ID" value="TCD15865.1"/>
    <property type="molecule type" value="Genomic_DNA"/>
</dbReference>
<gene>
    <name evidence="9" type="ORF">E0D97_00020</name>
</gene>
<feature type="transmembrane region" description="Helical" evidence="7">
    <location>
        <begin position="346"/>
        <end position="369"/>
    </location>
</feature>
<keyword evidence="6 7" id="KW-0472">Membrane</keyword>
<dbReference type="GO" id="GO:0005886">
    <property type="term" value="C:plasma membrane"/>
    <property type="evidence" value="ECO:0007669"/>
    <property type="project" value="UniProtKB-SubCell"/>
</dbReference>
<keyword evidence="7" id="KW-0813">Transport</keyword>
<sequence length="431" mass="44535">MTAFWGLLLGGLTVLAGSGLALGAALGLTGFLLLQFAAGGATFVAVDAVWNVLNSFTLSAIPLFIMLGEIMLRSGVSERIYSALSPLFRRVPGGLLHTNIAVCTVFGAVSGSSLSTAAAVGSVAYPEMSARGYDRQMVVASLAGGGTLGLLIPPSLSLLIYGALTETSIGRLFIAGIVPGLLIALMFMGYILLRCLASPDLAPRDETPVRPFRVLADLLGLWPFLLLIFAIMGSIVFGIATPTEAAGIGVLATIIVGRLWGSLTLRTLAGSIYGAVLLYASIGFVVVGATILAQAVSLLGAPQAILESVRAFDLGPLTVLALVVLVYLALGCFFDGLSLMIMTLPIVFPLLTGIGYDPVWLGVIITIMIEIGQVTPPVGLNLSVLVSVTKEEVTLGGAALATTPYWLLLLLGVAILAAAPQLALWLPGALM</sequence>
<comment type="similarity">
    <text evidence="7">Belongs to the TRAP transporter large permease family.</text>
</comment>
<dbReference type="Proteomes" id="UP000291301">
    <property type="component" value="Unassembled WGS sequence"/>
</dbReference>
<dbReference type="OrthoDB" id="7339120at2"/>
<dbReference type="PIRSF" id="PIRSF006066">
    <property type="entry name" value="HI0050"/>
    <property type="match status" value="1"/>
</dbReference>
<keyword evidence="3 7" id="KW-0997">Cell inner membrane</keyword>
<dbReference type="Pfam" id="PF06808">
    <property type="entry name" value="DctM"/>
    <property type="match status" value="1"/>
</dbReference>
<feature type="transmembrane region" description="Helical" evidence="7">
    <location>
        <begin position="245"/>
        <end position="265"/>
    </location>
</feature>
<evidence type="ECO:0000256" key="6">
    <source>
        <dbReference type="ARBA" id="ARBA00023136"/>
    </source>
</evidence>
<feature type="transmembrane region" description="Helical" evidence="7">
    <location>
        <begin position="405"/>
        <end position="426"/>
    </location>
</feature>
<evidence type="ECO:0000256" key="1">
    <source>
        <dbReference type="ARBA" id="ARBA00004429"/>
    </source>
</evidence>
<comment type="caution">
    <text evidence="7">Lacks conserved residue(s) required for the propagation of feature annotation.</text>
</comment>
<evidence type="ECO:0000313" key="9">
    <source>
        <dbReference type="EMBL" id="TCD15865.1"/>
    </source>
</evidence>
<feature type="transmembrane region" description="Helical" evidence="7">
    <location>
        <begin position="214"/>
        <end position="239"/>
    </location>
</feature>
<evidence type="ECO:0000256" key="5">
    <source>
        <dbReference type="ARBA" id="ARBA00022989"/>
    </source>
</evidence>
<evidence type="ECO:0000256" key="2">
    <source>
        <dbReference type="ARBA" id="ARBA00022475"/>
    </source>
</evidence>
<protein>
    <recommendedName>
        <fullName evidence="7">TRAP transporter large permease protein</fullName>
    </recommendedName>
</protein>
<evidence type="ECO:0000256" key="3">
    <source>
        <dbReference type="ARBA" id="ARBA00022519"/>
    </source>
</evidence>
<organism evidence="9 10">
    <name type="scientific">Oricola cellulosilytica</name>
    <dbReference type="NCBI Taxonomy" id="1429082"/>
    <lineage>
        <taxon>Bacteria</taxon>
        <taxon>Pseudomonadati</taxon>
        <taxon>Pseudomonadota</taxon>
        <taxon>Alphaproteobacteria</taxon>
        <taxon>Hyphomicrobiales</taxon>
        <taxon>Ahrensiaceae</taxon>
        <taxon>Oricola</taxon>
    </lineage>
</organism>
<keyword evidence="4 7" id="KW-0812">Transmembrane</keyword>
<comment type="caution">
    <text evidence="9">The sequence shown here is derived from an EMBL/GenBank/DDBJ whole genome shotgun (WGS) entry which is preliminary data.</text>
</comment>
<reference evidence="9 10" key="1">
    <citation type="journal article" date="2015" name="Antonie Van Leeuwenhoek">
        <title>Oricola cellulosilytica gen. nov., sp. nov., a cellulose-degrading bacterium of the family Phyllobacteriaceae isolated from surface seashore water, and emended descriptions of Mesorhizobium loti and Phyllobacterium myrsinacearum.</title>
        <authorList>
            <person name="Hameed A."/>
            <person name="Shahina M."/>
            <person name="Lai W.A."/>
            <person name="Lin S.Y."/>
            <person name="Young L.S."/>
            <person name="Liu Y.C."/>
            <person name="Hsu Y.H."/>
            <person name="Young C.C."/>
        </authorList>
    </citation>
    <scope>NUCLEOTIDE SEQUENCE [LARGE SCALE GENOMIC DNA]</scope>
    <source>
        <strain evidence="9 10">KCTC 52183</strain>
    </source>
</reference>
<keyword evidence="10" id="KW-1185">Reference proteome</keyword>
<feature type="transmembrane region" description="Helical" evidence="7">
    <location>
        <begin position="314"/>
        <end position="334"/>
    </location>
</feature>
<evidence type="ECO:0000256" key="7">
    <source>
        <dbReference type="RuleBase" id="RU369079"/>
    </source>
</evidence>
<dbReference type="PANTHER" id="PTHR33362:SF5">
    <property type="entry name" value="C4-DICARBOXYLATE TRAP TRANSPORTER LARGE PERMEASE PROTEIN DCTM"/>
    <property type="match status" value="1"/>
</dbReference>
<comment type="subunit">
    <text evidence="7">The complex comprises the extracytoplasmic solute receptor protein and the two transmembrane proteins.</text>
</comment>
<dbReference type="NCBIfam" id="TIGR00786">
    <property type="entry name" value="dctM"/>
    <property type="match status" value="1"/>
</dbReference>
<dbReference type="GO" id="GO:0022857">
    <property type="term" value="F:transmembrane transporter activity"/>
    <property type="evidence" value="ECO:0007669"/>
    <property type="project" value="UniProtKB-UniRule"/>
</dbReference>
<dbReference type="InterPro" id="IPR004681">
    <property type="entry name" value="TRAP_DctM"/>
</dbReference>
<name>A0A4R0PDM1_9HYPH</name>
<comment type="subcellular location">
    <subcellularLocation>
        <location evidence="1 7">Cell inner membrane</location>
        <topology evidence="1 7">Multi-pass membrane protein</topology>
    </subcellularLocation>
</comment>
<feature type="domain" description="TRAP C4-dicarboxylate transport system permease DctM subunit" evidence="8">
    <location>
        <begin position="10"/>
        <end position="422"/>
    </location>
</feature>
<evidence type="ECO:0000256" key="4">
    <source>
        <dbReference type="ARBA" id="ARBA00022692"/>
    </source>
</evidence>
<feature type="transmembrane region" description="Helical" evidence="7">
    <location>
        <begin position="137"/>
        <end position="160"/>
    </location>
</feature>
<dbReference type="PANTHER" id="PTHR33362">
    <property type="entry name" value="SIALIC ACID TRAP TRANSPORTER PERMEASE PROTEIN SIAT-RELATED"/>
    <property type="match status" value="1"/>
</dbReference>
<dbReference type="RefSeq" id="WP_131564184.1">
    <property type="nucleotide sequence ID" value="NZ_JAINFK010000001.1"/>
</dbReference>
<proteinExistence type="inferred from homology"/>
<feature type="transmembrane region" description="Helical" evidence="7">
    <location>
        <begin position="60"/>
        <end position="76"/>
    </location>
</feature>
<feature type="transmembrane region" description="Helical" evidence="7">
    <location>
        <begin position="272"/>
        <end position="294"/>
    </location>
</feature>
<comment type="function">
    <text evidence="7">Part of the tripartite ATP-independent periplasmic (TRAP) transport system.</text>
</comment>